<dbReference type="AlphaFoldDB" id="A0ABD0Q191"/>
<evidence type="ECO:0000313" key="3">
    <source>
        <dbReference type="Proteomes" id="UP001529510"/>
    </source>
</evidence>
<evidence type="ECO:0000256" key="1">
    <source>
        <dbReference type="SAM" id="MobiDB-lite"/>
    </source>
</evidence>
<evidence type="ECO:0000313" key="2">
    <source>
        <dbReference type="EMBL" id="KAL0180029.1"/>
    </source>
</evidence>
<feature type="compositionally biased region" description="Pro residues" evidence="1">
    <location>
        <begin position="261"/>
        <end position="271"/>
    </location>
</feature>
<feature type="region of interest" description="Disordered" evidence="1">
    <location>
        <begin position="435"/>
        <end position="475"/>
    </location>
</feature>
<sequence length="492" mass="53902">MLFVAGFPPTSPSILLSTSSVKSIFVSFCGYAESRNKRCVLQDGDRQRLISSFASRAITAHKLSTANGVLLNNLPKSESNITFLSDENPLTTTNPLYHDDGTLSSPEHQNPRYHLGTYSPNVRDLRKSILHFSSTGSGHAWTLPSRLHKWENNEALRSRRVAMDPVQWELQLLKSDLKDSKEMIDGFDGLVDEDPEPKLTVREQARQFEQQALQDRQRQGQDSRGSLSSEIILSVFETPQSSAMGHNSRPPAIIITQSDGTPPPSHKPTPPVLRKFSRMTSYPDVESYEVNVEIIPDPPDVPAPPPPPPPPPSSPPPPPPPSSPPPPPPPSSPPFQSIPIPPSPPNPPRPTPPPPPPLPPPLSPSLTRSIPPSPFVLPPLPSVTSLRPVSLRPAPPPPPSEPEPPKRELKGILKNIQNIADIEKSVANMYSQIDKKQRPPKIAPKPQVSVEPEAVVSEAEPVQEIPPPEPNPNMNSLVEELEKRFPSQSTIL</sequence>
<protein>
    <submittedName>
        <fullName evidence="2">Uncharacterized protein</fullName>
    </submittedName>
</protein>
<feature type="compositionally biased region" description="Pro residues" evidence="1">
    <location>
        <begin position="393"/>
        <end position="402"/>
    </location>
</feature>
<feature type="non-terminal residue" evidence="2">
    <location>
        <position position="492"/>
    </location>
</feature>
<dbReference type="PRINTS" id="PR01218">
    <property type="entry name" value="PSTLEXTENSIN"/>
</dbReference>
<feature type="compositionally biased region" description="Low complexity" evidence="1">
    <location>
        <begin position="382"/>
        <end position="392"/>
    </location>
</feature>
<name>A0ABD0Q191_CIRMR</name>
<dbReference type="InterPro" id="IPR003882">
    <property type="entry name" value="Pistil_extensin"/>
</dbReference>
<reference evidence="2 3" key="1">
    <citation type="submission" date="2024-05" db="EMBL/GenBank/DDBJ databases">
        <title>Genome sequencing and assembly of Indian major carp, Cirrhinus mrigala (Hamilton, 1822).</title>
        <authorList>
            <person name="Mohindra V."/>
            <person name="Chowdhury L.M."/>
            <person name="Lal K."/>
            <person name="Jena J.K."/>
        </authorList>
    </citation>
    <scope>NUCLEOTIDE SEQUENCE [LARGE SCALE GENOMIC DNA]</scope>
    <source>
        <strain evidence="2">CM1030</strain>
        <tissue evidence="2">Blood</tissue>
    </source>
</reference>
<feature type="compositionally biased region" description="Low complexity" evidence="1">
    <location>
        <begin position="447"/>
        <end position="463"/>
    </location>
</feature>
<feature type="compositionally biased region" description="Pro residues" evidence="1">
    <location>
        <begin position="339"/>
        <end position="363"/>
    </location>
</feature>
<keyword evidence="3" id="KW-1185">Reference proteome</keyword>
<feature type="compositionally biased region" description="Pro residues" evidence="1">
    <location>
        <begin position="371"/>
        <end position="381"/>
    </location>
</feature>
<feature type="region of interest" description="Disordered" evidence="1">
    <location>
        <begin position="238"/>
        <end position="410"/>
    </location>
</feature>
<dbReference type="EMBL" id="JAMKFB020000012">
    <property type="protein sequence ID" value="KAL0180029.1"/>
    <property type="molecule type" value="Genomic_DNA"/>
</dbReference>
<organism evidence="2 3">
    <name type="scientific">Cirrhinus mrigala</name>
    <name type="common">Mrigala</name>
    <dbReference type="NCBI Taxonomy" id="683832"/>
    <lineage>
        <taxon>Eukaryota</taxon>
        <taxon>Metazoa</taxon>
        <taxon>Chordata</taxon>
        <taxon>Craniata</taxon>
        <taxon>Vertebrata</taxon>
        <taxon>Euteleostomi</taxon>
        <taxon>Actinopterygii</taxon>
        <taxon>Neopterygii</taxon>
        <taxon>Teleostei</taxon>
        <taxon>Ostariophysi</taxon>
        <taxon>Cypriniformes</taxon>
        <taxon>Cyprinidae</taxon>
        <taxon>Labeoninae</taxon>
        <taxon>Labeonini</taxon>
        <taxon>Cirrhinus</taxon>
    </lineage>
</organism>
<proteinExistence type="predicted"/>
<dbReference type="Proteomes" id="UP001529510">
    <property type="component" value="Unassembled WGS sequence"/>
</dbReference>
<feature type="compositionally biased region" description="Pro residues" evidence="1">
    <location>
        <begin position="296"/>
        <end position="333"/>
    </location>
</feature>
<gene>
    <name evidence="2" type="ORF">M9458_025471</name>
</gene>
<accession>A0ABD0Q191</accession>
<comment type="caution">
    <text evidence="2">The sequence shown here is derived from an EMBL/GenBank/DDBJ whole genome shotgun (WGS) entry which is preliminary data.</text>
</comment>